<dbReference type="SUPFAM" id="SSF53474">
    <property type="entry name" value="alpha/beta-Hydrolases"/>
    <property type="match status" value="1"/>
</dbReference>
<evidence type="ECO:0000256" key="1">
    <source>
        <dbReference type="ARBA" id="ARBA00004141"/>
    </source>
</evidence>
<dbReference type="PANTHER" id="PTHR17920:SF3">
    <property type="entry name" value="TRANSMEMBRANE AND COILED-COIL DOMAIN-CONTAINING PROTEIN 4"/>
    <property type="match status" value="1"/>
</dbReference>
<dbReference type="Proteomes" id="UP001292571">
    <property type="component" value="Unassembled WGS sequence"/>
</dbReference>
<dbReference type="PANTHER" id="PTHR17920">
    <property type="entry name" value="TRANSMEMBRANE AND COILED-COIL DOMAIN-CONTAINING PROTEIN 4 TMCO4"/>
    <property type="match status" value="1"/>
</dbReference>
<evidence type="ECO:0000256" key="6">
    <source>
        <dbReference type="SAM" id="MobiDB-lite"/>
    </source>
</evidence>
<dbReference type="SUPFAM" id="SSF52540">
    <property type="entry name" value="P-loop containing nucleoside triphosphate hydrolases"/>
    <property type="match status" value="2"/>
</dbReference>
<evidence type="ECO:0000256" key="3">
    <source>
        <dbReference type="ARBA" id="ARBA00022989"/>
    </source>
</evidence>
<dbReference type="Gene3D" id="3.40.50.1820">
    <property type="entry name" value="alpha/beta hydrolase"/>
    <property type="match status" value="1"/>
</dbReference>
<comment type="subcellular location">
    <subcellularLocation>
        <location evidence="1">Membrane</location>
        <topology evidence="1">Multi-pass membrane protein</topology>
    </subcellularLocation>
</comment>
<dbReference type="InterPro" id="IPR029058">
    <property type="entry name" value="AB_hydrolase_fold"/>
</dbReference>
<accession>A0ABU5P850</accession>
<reference evidence="8 9" key="1">
    <citation type="submission" date="2023-12" db="EMBL/GenBank/DDBJ databases">
        <title>Pseudomonas sp. T5W1.</title>
        <authorList>
            <person name="Maltman C."/>
        </authorList>
    </citation>
    <scope>NUCLEOTIDE SEQUENCE [LARGE SCALE GENOMIC DNA]</scope>
    <source>
        <strain evidence="8 9">T5W1</strain>
    </source>
</reference>
<evidence type="ECO:0000256" key="7">
    <source>
        <dbReference type="SAM" id="Phobius"/>
    </source>
</evidence>
<feature type="region of interest" description="Disordered" evidence="6">
    <location>
        <begin position="258"/>
        <end position="277"/>
    </location>
</feature>
<dbReference type="InterPro" id="IPR027417">
    <property type="entry name" value="P-loop_NTPase"/>
</dbReference>
<sequence>MINAFSFQASPIANPSTTEANIFVHGYSAGHSDEDKKLLLDKIPGQLRHYTNIFAFWPSNHYLHFDKSSLMAFGTVGLSLMTGGLASPLAYSSLAGSFAKDRRKSFTDARSRAERMGAVLLEQLGEYLRHNHPQIETINLIGHSLGGRLVVNSLKTFTKKQRLAINDVLLMAAAVEVTPDEAQQMRGLLQGRLINAYSKADRTLLLNWGETCLGRNEVEHFESVEMEDFGHTHYWERLQDVLNKTKFKTSIKNSAVPAQEPAYATTAHTSPPEQSFAESPMTTLDLKAPGDIYQHINEELARIIDSLRVQSNDPTLAQAKSDAHSRLTQYQTALEKQLAKLQKNAEWNTFTIAFYGETGAGKSTIIETLRILLQEPKKLASQQVFCELKSQYNLSEESLQNLQLAIAQTDAQLHELAQQLSATLQHYEQPYKQTLAAIDQADAHSNERAKQLGRQFQQHEQLYGSALDAVTQLQTLLAERKKNASLWQKLLNLFRKTPEEIELDQATVTLSEASATRDRAASTLGAEEQQARQERLALERQLGEIVAARDNDIATLVSQQTEAEHNQQGLIQQRQKHESQLAHLLAELEKQADGEIIGDGRADFTRQTQRYDLVLNGQPFALLDVPGIEGKEGLVLSEIESAVQTAHAVFYVTNQPAPPQTGDQQRQGTLEKIKQHLGAQTEVWTIFNKKITNPKQSLTGRPLTSDDENTSLIGLNEKMREQLGKHYREVFPLTARPAFLVSTDHFAPESKNARDRDKSLTDFSCDELLEKSRVRAFLQLLDDQLLHDGQSKITRANFNKAKKSLDQTSQTLSGVQQTLATLAEELSQEGQSAKSQLNSSFQALKKRVESCGETLIDDFTSKVRNNIYARIANDISNDAFKDALHSQFETQQEHLGKQLPSVVSAEVGKFQQAADDIITRFEEHAKELAASYEKLGSTRFNEKFDLKIKIDNGIKVAGLLGGLAGLALAPFTGGASLWLAGAAVVSVLASIGKAVWGALSSDYKKSQQREATEKNLRSATEQLRNALRDNLEKALSEMQRTIHQLDLALEAPAKQAAAQVQALDSSTSRLKALSRQIETAGKL</sequence>
<dbReference type="Pfam" id="PF05277">
    <property type="entry name" value="DUF726"/>
    <property type="match status" value="1"/>
</dbReference>
<evidence type="ECO:0000256" key="4">
    <source>
        <dbReference type="ARBA" id="ARBA00023136"/>
    </source>
</evidence>
<keyword evidence="3 7" id="KW-1133">Transmembrane helix</keyword>
<organism evidence="8 9">
    <name type="scientific">Pseudomonas spirodelae</name>
    <dbReference type="NCBI Taxonomy" id="3101751"/>
    <lineage>
        <taxon>Bacteria</taxon>
        <taxon>Pseudomonadati</taxon>
        <taxon>Pseudomonadota</taxon>
        <taxon>Gammaproteobacteria</taxon>
        <taxon>Pseudomonadales</taxon>
        <taxon>Pseudomonadaceae</taxon>
        <taxon>Pseudomonas</taxon>
    </lineage>
</organism>
<feature type="coiled-coil region" evidence="5">
    <location>
        <begin position="1009"/>
        <end position="1048"/>
    </location>
</feature>
<evidence type="ECO:0000313" key="9">
    <source>
        <dbReference type="Proteomes" id="UP001292571"/>
    </source>
</evidence>
<name>A0ABU5P850_9PSED</name>
<feature type="compositionally biased region" description="Polar residues" evidence="6">
    <location>
        <begin position="266"/>
        <end position="277"/>
    </location>
</feature>
<dbReference type="EMBL" id="JAYEET010000025">
    <property type="protein sequence ID" value="MEA1605841.1"/>
    <property type="molecule type" value="Genomic_DNA"/>
</dbReference>
<keyword evidence="2 7" id="KW-0812">Transmembrane</keyword>
<evidence type="ECO:0000256" key="2">
    <source>
        <dbReference type="ARBA" id="ARBA00022692"/>
    </source>
</evidence>
<proteinExistence type="predicted"/>
<keyword evidence="9" id="KW-1185">Reference proteome</keyword>
<protein>
    <submittedName>
        <fullName evidence="8">DUF726 domain-containing protein</fullName>
    </submittedName>
</protein>
<keyword evidence="4 7" id="KW-0472">Membrane</keyword>
<feature type="transmembrane region" description="Helical" evidence="7">
    <location>
        <begin position="977"/>
        <end position="999"/>
    </location>
</feature>
<evidence type="ECO:0000313" key="8">
    <source>
        <dbReference type="EMBL" id="MEA1605841.1"/>
    </source>
</evidence>
<dbReference type="InterPro" id="IPR007941">
    <property type="entry name" value="DUF726"/>
</dbReference>
<gene>
    <name evidence="8" type="ORF">SOP97_08435</name>
</gene>
<dbReference type="RefSeq" id="WP_322948912.1">
    <property type="nucleotide sequence ID" value="NZ_JAYEET010000025.1"/>
</dbReference>
<dbReference type="Gene3D" id="3.40.50.300">
    <property type="entry name" value="P-loop containing nucleotide triphosphate hydrolases"/>
    <property type="match status" value="2"/>
</dbReference>
<comment type="caution">
    <text evidence="8">The sequence shown here is derived from an EMBL/GenBank/DDBJ whole genome shotgun (WGS) entry which is preliminary data.</text>
</comment>
<evidence type="ECO:0000256" key="5">
    <source>
        <dbReference type="SAM" id="Coils"/>
    </source>
</evidence>
<keyword evidence="5" id="KW-0175">Coiled coil</keyword>